<evidence type="ECO:0000256" key="3">
    <source>
        <dbReference type="ARBA" id="ARBA00023163"/>
    </source>
</evidence>
<keyword evidence="3" id="KW-0804">Transcription</keyword>
<dbReference type="OrthoDB" id="9791143at2"/>
<evidence type="ECO:0000313" key="5">
    <source>
        <dbReference type="EMBL" id="AOP36291.1"/>
    </source>
</evidence>
<name>A0A1D7V376_9LEPT</name>
<dbReference type="InterPro" id="IPR002577">
    <property type="entry name" value="HTH_HxlR"/>
</dbReference>
<evidence type="ECO:0000256" key="2">
    <source>
        <dbReference type="ARBA" id="ARBA00023125"/>
    </source>
</evidence>
<organism evidence="5 6">
    <name type="scientific">Leptospira tipperaryensis</name>
    <dbReference type="NCBI Taxonomy" id="2564040"/>
    <lineage>
        <taxon>Bacteria</taxon>
        <taxon>Pseudomonadati</taxon>
        <taxon>Spirochaetota</taxon>
        <taxon>Spirochaetia</taxon>
        <taxon>Leptospirales</taxon>
        <taxon>Leptospiraceae</taxon>
        <taxon>Leptospira</taxon>
    </lineage>
</organism>
<dbReference type="InterPro" id="IPR036388">
    <property type="entry name" value="WH-like_DNA-bd_sf"/>
</dbReference>
<dbReference type="Proteomes" id="UP000094197">
    <property type="component" value="Chromosome 2"/>
</dbReference>
<keyword evidence="6" id="KW-1185">Reference proteome</keyword>
<keyword evidence="2" id="KW-0238">DNA-binding</keyword>
<dbReference type="Gene3D" id="1.10.10.10">
    <property type="entry name" value="Winged helix-like DNA-binding domain superfamily/Winged helix DNA-binding domain"/>
    <property type="match status" value="1"/>
</dbReference>
<dbReference type="PANTHER" id="PTHR33204">
    <property type="entry name" value="TRANSCRIPTIONAL REGULATOR, MARR FAMILY"/>
    <property type="match status" value="1"/>
</dbReference>
<sequence length="107" mass="12450">MERSYQLDCPVARTLNLIGERWTLLILRDFFIKGEVQRFGDLEASLSGITPALLSARLKDLENNNLIVRRLYSEHPPRMEYRLTSLGKSLGPILKTVREWGLKHTRR</sequence>
<dbReference type="RefSeq" id="WP_069609513.1">
    <property type="nucleotide sequence ID" value="NZ_CP015218.1"/>
</dbReference>
<dbReference type="KEGG" id="laj:A0128_19915"/>
<evidence type="ECO:0000259" key="4">
    <source>
        <dbReference type="PROSITE" id="PS51118"/>
    </source>
</evidence>
<evidence type="ECO:0000256" key="1">
    <source>
        <dbReference type="ARBA" id="ARBA00023015"/>
    </source>
</evidence>
<dbReference type="PANTHER" id="PTHR33204:SF18">
    <property type="entry name" value="TRANSCRIPTIONAL REGULATORY PROTEIN"/>
    <property type="match status" value="1"/>
</dbReference>
<feature type="domain" description="HTH hxlR-type" evidence="4">
    <location>
        <begin position="9"/>
        <end position="107"/>
    </location>
</feature>
<dbReference type="InterPro" id="IPR036390">
    <property type="entry name" value="WH_DNA-bd_sf"/>
</dbReference>
<dbReference type="EMBL" id="CP015218">
    <property type="protein sequence ID" value="AOP36291.1"/>
    <property type="molecule type" value="Genomic_DNA"/>
</dbReference>
<dbReference type="SUPFAM" id="SSF46785">
    <property type="entry name" value="Winged helix' DNA-binding domain"/>
    <property type="match status" value="1"/>
</dbReference>
<accession>A0A1D7V376</accession>
<dbReference type="AlphaFoldDB" id="A0A1D7V376"/>
<proteinExistence type="predicted"/>
<protein>
    <recommendedName>
        <fullName evidence="4">HTH hxlR-type domain-containing protein</fullName>
    </recommendedName>
</protein>
<gene>
    <name evidence="5" type="ORF">A0128_19915</name>
</gene>
<evidence type="ECO:0000313" key="6">
    <source>
        <dbReference type="Proteomes" id="UP000094197"/>
    </source>
</evidence>
<reference evidence="5 6" key="1">
    <citation type="submission" date="2016-04" db="EMBL/GenBank/DDBJ databases">
        <title>Complete genome seqeunce of Leptospira alstonii serovar Room22.</title>
        <authorList>
            <person name="Nally J.E."/>
            <person name="Bayles D.O."/>
            <person name="Hurley D."/>
            <person name="Fanning S."/>
            <person name="McMahon B.J."/>
            <person name="Arent Z."/>
        </authorList>
    </citation>
    <scope>NUCLEOTIDE SEQUENCE [LARGE SCALE GENOMIC DNA]</scope>
    <source>
        <strain evidence="5 6">GWTS #1</strain>
    </source>
</reference>
<dbReference type="GO" id="GO:0003677">
    <property type="term" value="F:DNA binding"/>
    <property type="evidence" value="ECO:0007669"/>
    <property type="project" value="UniProtKB-KW"/>
</dbReference>
<keyword evidence="1" id="KW-0805">Transcription regulation</keyword>
<dbReference type="PROSITE" id="PS51118">
    <property type="entry name" value="HTH_HXLR"/>
    <property type="match status" value="1"/>
</dbReference>
<dbReference type="Pfam" id="PF01638">
    <property type="entry name" value="HxlR"/>
    <property type="match status" value="1"/>
</dbReference>